<dbReference type="AlphaFoldDB" id="A0A1G9T840"/>
<keyword evidence="3" id="KW-1185">Reference proteome</keyword>
<keyword evidence="1" id="KW-1133">Transmembrane helix</keyword>
<feature type="transmembrane region" description="Helical" evidence="1">
    <location>
        <begin position="51"/>
        <end position="70"/>
    </location>
</feature>
<reference evidence="2 3" key="1">
    <citation type="submission" date="2016-10" db="EMBL/GenBank/DDBJ databases">
        <authorList>
            <person name="de Groot N.N."/>
        </authorList>
    </citation>
    <scope>NUCLEOTIDE SEQUENCE [LARGE SCALE GENOMIC DNA]</scope>
    <source>
        <strain evidence="3">EB21,IBRC-M 10013,KCTC 4048</strain>
    </source>
</reference>
<evidence type="ECO:0000313" key="2">
    <source>
        <dbReference type="EMBL" id="SDM43816.1"/>
    </source>
</evidence>
<sequence length="134" mass="15127">MDLPKFDLRQELYGTAYESILFFGILIVFTGTFIVYLLYQSLVGTSRFLERLFLFVLVPLVATMHVRTALRTAPRESDHWLPPASYSLAIVAHVEYGVVWPVPFLREMLPKVFVLLGLVTTLGLIASCDTETTA</sequence>
<dbReference type="Proteomes" id="UP000199370">
    <property type="component" value="Unassembled WGS sequence"/>
</dbReference>
<evidence type="ECO:0000313" key="3">
    <source>
        <dbReference type="Proteomes" id="UP000199370"/>
    </source>
</evidence>
<evidence type="ECO:0000256" key="1">
    <source>
        <dbReference type="SAM" id="Phobius"/>
    </source>
</evidence>
<proteinExistence type="predicted"/>
<keyword evidence="1" id="KW-0472">Membrane</keyword>
<dbReference type="RefSeq" id="WP_139172233.1">
    <property type="nucleotide sequence ID" value="NZ_FNIA01000002.1"/>
</dbReference>
<feature type="transmembrane region" description="Helical" evidence="1">
    <location>
        <begin position="20"/>
        <end position="39"/>
    </location>
</feature>
<dbReference type="STRING" id="996166.SAMN05192554_102191"/>
<protein>
    <submittedName>
        <fullName evidence="2">Uncharacterized protein</fullName>
    </submittedName>
</protein>
<name>A0A1G9T840_9EURY</name>
<gene>
    <name evidence="2" type="ORF">SAMN05192554_102191</name>
</gene>
<accession>A0A1G9T840</accession>
<keyword evidence="1" id="KW-0812">Transmembrane</keyword>
<feature type="transmembrane region" description="Helical" evidence="1">
    <location>
        <begin position="108"/>
        <end position="128"/>
    </location>
</feature>
<dbReference type="EMBL" id="FNIA01000002">
    <property type="protein sequence ID" value="SDM43816.1"/>
    <property type="molecule type" value="Genomic_DNA"/>
</dbReference>
<organism evidence="2 3">
    <name type="scientific">Haloarchaeobius iranensis</name>
    <dbReference type="NCBI Taxonomy" id="996166"/>
    <lineage>
        <taxon>Archaea</taxon>
        <taxon>Methanobacteriati</taxon>
        <taxon>Methanobacteriota</taxon>
        <taxon>Stenosarchaea group</taxon>
        <taxon>Halobacteria</taxon>
        <taxon>Halobacteriales</taxon>
        <taxon>Halorubellaceae</taxon>
        <taxon>Haloarchaeobius</taxon>
    </lineage>
</organism>